<keyword evidence="2" id="KW-1185">Reference proteome</keyword>
<gene>
    <name evidence="1" type="ORF">EBN03_10655</name>
</gene>
<protein>
    <submittedName>
        <fullName evidence="1">Pyridoxamine 5'-phosphate oxidase family protein</fullName>
    </submittedName>
</protein>
<dbReference type="InterPro" id="IPR024747">
    <property type="entry name" value="Pyridox_Oxase-rel"/>
</dbReference>
<evidence type="ECO:0000313" key="1">
    <source>
        <dbReference type="EMBL" id="RMI33717.1"/>
    </source>
</evidence>
<proteinExistence type="predicted"/>
<dbReference type="Gene3D" id="2.30.110.10">
    <property type="entry name" value="Electron Transport, Fmn-binding Protein, Chain A"/>
    <property type="match status" value="1"/>
</dbReference>
<comment type="caution">
    <text evidence="1">The sequence shown here is derived from an EMBL/GenBank/DDBJ whole genome shotgun (WGS) entry which is preliminary data.</text>
</comment>
<dbReference type="Pfam" id="PF12900">
    <property type="entry name" value="Pyridox_ox_2"/>
    <property type="match status" value="1"/>
</dbReference>
<name>A0A3M2L827_9NOCA</name>
<sequence length="179" mass="18827">MDAGTVGSDREVVTGVSSTAAFDEHLPTGPGAPLRHAVELDRDQALGLLASAPFGRVVYTMNALPAVRPVNHVVVDGLVVVRTRLTAQLSTAVRAVPAVVVAYQADEIDPVEHTGWSVVVTGFARTVTDPARIERYTELLRPWVNSAMDTVVTIEPTLVTGIRLVAGAEAAGPDSMHAA</sequence>
<dbReference type="Proteomes" id="UP000279275">
    <property type="component" value="Unassembled WGS sequence"/>
</dbReference>
<dbReference type="SUPFAM" id="SSF50475">
    <property type="entry name" value="FMN-binding split barrel"/>
    <property type="match status" value="1"/>
</dbReference>
<accession>A0A3M2L827</accession>
<dbReference type="OrthoDB" id="3212118at2"/>
<dbReference type="InterPro" id="IPR012349">
    <property type="entry name" value="Split_barrel_FMN-bd"/>
</dbReference>
<dbReference type="AlphaFoldDB" id="A0A3M2L827"/>
<reference evidence="1 2" key="1">
    <citation type="submission" date="2018-10" db="EMBL/GenBank/DDBJ databases">
        <title>Isolation from cow dung.</title>
        <authorList>
            <person name="Ling L."/>
        </authorList>
    </citation>
    <scope>NUCLEOTIDE SEQUENCE [LARGE SCALE GENOMIC DNA]</scope>
    <source>
        <strain evidence="1 2">NEAU-LL90</strain>
    </source>
</reference>
<evidence type="ECO:0000313" key="2">
    <source>
        <dbReference type="Proteomes" id="UP000279275"/>
    </source>
</evidence>
<dbReference type="EMBL" id="RFFH01000003">
    <property type="protein sequence ID" value="RMI33717.1"/>
    <property type="molecule type" value="Genomic_DNA"/>
</dbReference>
<organism evidence="1 2">
    <name type="scientific">Nocardia stercoris</name>
    <dbReference type="NCBI Taxonomy" id="2483361"/>
    <lineage>
        <taxon>Bacteria</taxon>
        <taxon>Bacillati</taxon>
        <taxon>Actinomycetota</taxon>
        <taxon>Actinomycetes</taxon>
        <taxon>Mycobacteriales</taxon>
        <taxon>Nocardiaceae</taxon>
        <taxon>Nocardia</taxon>
    </lineage>
</organism>